<accession>W7F0N7</accession>
<feature type="region of interest" description="Disordered" evidence="1">
    <location>
        <begin position="140"/>
        <end position="159"/>
    </location>
</feature>
<feature type="compositionally biased region" description="Polar residues" evidence="1">
    <location>
        <begin position="219"/>
        <end position="244"/>
    </location>
</feature>
<feature type="region of interest" description="Disordered" evidence="1">
    <location>
        <begin position="391"/>
        <end position="475"/>
    </location>
</feature>
<dbReference type="PANTHER" id="PTHR48125">
    <property type="entry name" value="LP07818P1"/>
    <property type="match status" value="1"/>
</dbReference>
<feature type="region of interest" description="Disordered" evidence="1">
    <location>
        <begin position="174"/>
        <end position="196"/>
    </location>
</feature>
<feature type="compositionally biased region" description="Polar residues" evidence="1">
    <location>
        <begin position="927"/>
        <end position="939"/>
    </location>
</feature>
<feature type="compositionally biased region" description="Polar residues" evidence="1">
    <location>
        <begin position="328"/>
        <end position="346"/>
    </location>
</feature>
<feature type="compositionally biased region" description="Low complexity" evidence="1">
    <location>
        <begin position="416"/>
        <end position="431"/>
    </location>
</feature>
<feature type="region of interest" description="Disordered" evidence="1">
    <location>
        <begin position="96"/>
        <end position="128"/>
    </location>
</feature>
<evidence type="ECO:0000313" key="3">
    <source>
        <dbReference type="EMBL" id="EUN29822.1"/>
    </source>
</evidence>
<protein>
    <recommendedName>
        <fullName evidence="2">C2H2-type domain-containing protein</fullName>
    </recommendedName>
</protein>
<dbReference type="InterPro" id="IPR013087">
    <property type="entry name" value="Znf_C2H2_type"/>
</dbReference>
<dbReference type="HOGENOM" id="CLU_270859_0_0_1"/>
<feature type="region of interest" description="Disordered" evidence="1">
    <location>
        <begin position="303"/>
        <end position="367"/>
    </location>
</feature>
<dbReference type="GO" id="GO:0003677">
    <property type="term" value="F:DNA binding"/>
    <property type="evidence" value="ECO:0007669"/>
    <property type="project" value="InterPro"/>
</dbReference>
<sequence length="1167" mass="127534">MSTNGYNSYNLSYQQSSAQRYASYHTAPASNNITQSAHQYQQPPPTTQAQQYMPYPTQSHTPQNSGYGTGATWNNDAYGATRETTKQAAEVLHNMSNPSYAPSTTPATTQPTFITNTTTSSHPSHYASSNAPQVLAQQSHSLYGQSQAHPQSVNNNRALPSPVTALKSHLHATQSIHNRQQQQRSDSPAQSQYTTAQANNARTATMMATANQQYGGYGSQQIASVESSRGSQNHTPSNVNNYNTAPMPPAAPSAPTVSIADTYHTQGTTTVDPLAVYDPWPEYQRKQAARKVIEEAARAEEERLAAETRKIEEERRRQEESEGLRQPQPKSNANQSQKEQQPNTAEVATAPPAGEDGPSDALEAEIRAMMAKMRELNSKDPSLLARIWEEERRAKPKSQTIQSKSTPPDTAPPPAAAQSTQSAHASTPQSANSRENISHRETMNTNVSKPATPVVAQAEPVRRTQTPASRPAGNTVWPAEKKAHLAKAAAAYLNDYNTFRRILPARIITLLNSNPSYIQLCEQLEQMEFKLDRAAFAKCLLTAVPDVNSKSRQPLPQAPAPVQTPPVPPAVMKKDISASVAPSPQNTPVSGPSAPGPPASTEQYTPFPNHGSPAGPSANTPAPAPAPAPAPVVERMPIKPELRKPANKEEAARKRNLSDLVDLTQLSEDEDMGPPPKRLDSGAMHISDPQGTTNGDKQMSTSITNGPPQSFMQQLPALPNSLRYTTYVKPLDRNKALRRNTYNPATIARDVLIACGRHPSQRNLNQHLDQLRTSLPNVTMESDLSTIRWDLIDPGNPPPDYFKERVEDLTQDADEDSGDDERPRPRSPSNAIGGEGGAQVKAQALPEAINPFIKKKRRGRPPRNSLPDTTEPVNQPAPMSSSDRPASGASGVGYSAFRSATQYNPDGTPIPKKRGRPVGWRKAIHGSATTQAQTNSNKDTGLLNKYQPLQSSSLRNVRPDDAAIRIDSRSPSVVNRVFQSYKCKWLNCKAELHNMDTLKKHVFKIHRKDTVGNTLNCLWDDCGQDTHSPSFDLESNWRSHVQQAHFDPLLWELGDGPASGLSESHDSDAYLSDAQGRQVTPRITVDPERLEALSLSPPGLLSRGRGRPPKRTLEQEARDAHDRLVSLKMRIGGPGMDCGGTTLVNDKRRRGLIDVDETEEEVVNVED</sequence>
<dbReference type="Proteomes" id="UP000054337">
    <property type="component" value="Unassembled WGS sequence"/>
</dbReference>
<gene>
    <name evidence="3" type="ORF">COCVIDRAFT_91875</name>
</gene>
<feature type="region of interest" description="Disordered" evidence="1">
    <location>
        <begin position="1095"/>
        <end position="1119"/>
    </location>
</feature>
<dbReference type="PROSITE" id="PS00028">
    <property type="entry name" value="ZINC_FINGER_C2H2_1"/>
    <property type="match status" value="1"/>
</dbReference>
<dbReference type="GeneID" id="26259432"/>
<feature type="region of interest" description="Disordered" evidence="1">
    <location>
        <begin position="549"/>
        <end position="699"/>
    </location>
</feature>
<dbReference type="OrthoDB" id="5424797at2759"/>
<dbReference type="EMBL" id="KI968710">
    <property type="protein sequence ID" value="EUN29822.1"/>
    <property type="molecule type" value="Genomic_DNA"/>
</dbReference>
<evidence type="ECO:0000256" key="1">
    <source>
        <dbReference type="SAM" id="MobiDB-lite"/>
    </source>
</evidence>
<dbReference type="SMART" id="SM00384">
    <property type="entry name" value="AT_hook"/>
    <property type="match status" value="3"/>
</dbReference>
<keyword evidence="4" id="KW-1185">Reference proteome</keyword>
<organism evidence="3 4">
    <name type="scientific">Bipolaris victoriae (strain FI3)</name>
    <name type="common">Victoria blight of oats agent</name>
    <name type="synonym">Cochliobolus victoriae</name>
    <dbReference type="NCBI Taxonomy" id="930091"/>
    <lineage>
        <taxon>Eukaryota</taxon>
        <taxon>Fungi</taxon>
        <taxon>Dikarya</taxon>
        <taxon>Ascomycota</taxon>
        <taxon>Pezizomycotina</taxon>
        <taxon>Dothideomycetes</taxon>
        <taxon>Pleosporomycetidae</taxon>
        <taxon>Pleosporales</taxon>
        <taxon>Pleosporineae</taxon>
        <taxon>Pleosporaceae</taxon>
        <taxon>Bipolaris</taxon>
    </lineage>
</organism>
<feature type="compositionally biased region" description="Low complexity" evidence="1">
    <location>
        <begin position="47"/>
        <end position="58"/>
    </location>
</feature>
<feature type="compositionally biased region" description="Basic and acidic residues" evidence="1">
    <location>
        <begin position="303"/>
        <end position="323"/>
    </location>
</feature>
<feature type="compositionally biased region" description="Polar residues" evidence="1">
    <location>
        <begin position="174"/>
        <end position="193"/>
    </location>
</feature>
<proteinExistence type="predicted"/>
<feature type="compositionally biased region" description="Basic and acidic residues" evidence="1">
    <location>
        <begin position="636"/>
        <end position="657"/>
    </location>
</feature>
<feature type="region of interest" description="Disordered" evidence="1">
    <location>
        <begin position="36"/>
        <end position="70"/>
    </location>
</feature>
<feature type="region of interest" description="Disordered" evidence="1">
    <location>
        <begin position="925"/>
        <end position="944"/>
    </location>
</feature>
<feature type="region of interest" description="Disordered" evidence="1">
    <location>
        <begin position="219"/>
        <end position="256"/>
    </location>
</feature>
<feature type="region of interest" description="Disordered" evidence="1">
    <location>
        <begin position="899"/>
        <end position="918"/>
    </location>
</feature>
<evidence type="ECO:0000259" key="2">
    <source>
        <dbReference type="PROSITE" id="PS00028"/>
    </source>
</evidence>
<dbReference type="RefSeq" id="XP_014559410.1">
    <property type="nucleotide sequence ID" value="XM_014703924.1"/>
</dbReference>
<evidence type="ECO:0000313" key="4">
    <source>
        <dbReference type="Proteomes" id="UP000054337"/>
    </source>
</evidence>
<feature type="compositionally biased region" description="Polar residues" evidence="1">
    <location>
        <begin position="866"/>
        <end position="884"/>
    </location>
</feature>
<feature type="region of interest" description="Disordered" evidence="1">
    <location>
        <begin position="811"/>
        <end position="892"/>
    </location>
</feature>
<feature type="compositionally biased region" description="Polar residues" evidence="1">
    <location>
        <begin position="59"/>
        <end position="70"/>
    </location>
</feature>
<dbReference type="AlphaFoldDB" id="W7F0N7"/>
<reference evidence="3 4" key="1">
    <citation type="journal article" date="2013" name="PLoS Genet.">
        <title>Comparative genome structure, secondary metabolite, and effector coding capacity across Cochliobolus pathogens.</title>
        <authorList>
            <person name="Condon B.J."/>
            <person name="Leng Y."/>
            <person name="Wu D."/>
            <person name="Bushley K.E."/>
            <person name="Ohm R.A."/>
            <person name="Otillar R."/>
            <person name="Martin J."/>
            <person name="Schackwitz W."/>
            <person name="Grimwood J."/>
            <person name="MohdZainudin N."/>
            <person name="Xue C."/>
            <person name="Wang R."/>
            <person name="Manning V.A."/>
            <person name="Dhillon B."/>
            <person name="Tu Z.J."/>
            <person name="Steffenson B.J."/>
            <person name="Salamov A."/>
            <person name="Sun H."/>
            <person name="Lowry S."/>
            <person name="LaButti K."/>
            <person name="Han J."/>
            <person name="Copeland A."/>
            <person name="Lindquist E."/>
            <person name="Barry K."/>
            <person name="Schmutz J."/>
            <person name="Baker S.E."/>
            <person name="Ciuffetti L.M."/>
            <person name="Grigoriev I.V."/>
            <person name="Zhong S."/>
            <person name="Turgeon B.G."/>
        </authorList>
    </citation>
    <scope>NUCLEOTIDE SEQUENCE [LARGE SCALE GENOMIC DNA]</scope>
    <source>
        <strain evidence="3 4">FI3</strain>
    </source>
</reference>
<dbReference type="PANTHER" id="PTHR48125:SF12">
    <property type="entry name" value="AT HOOK TRANSCRIPTION FACTOR FAMILY-RELATED"/>
    <property type="match status" value="1"/>
</dbReference>
<dbReference type="InterPro" id="IPR017956">
    <property type="entry name" value="AT_hook_DNA-bd_motif"/>
</dbReference>
<feature type="compositionally biased region" description="Polar residues" evidence="1">
    <location>
        <begin position="140"/>
        <end position="158"/>
    </location>
</feature>
<feature type="compositionally biased region" description="Polar residues" evidence="1">
    <location>
        <begin position="689"/>
        <end position="699"/>
    </location>
</feature>
<dbReference type="SMART" id="SM00355">
    <property type="entry name" value="ZnF_C2H2"/>
    <property type="match status" value="2"/>
</dbReference>
<feature type="compositionally biased region" description="Polar residues" evidence="1">
    <location>
        <begin position="580"/>
        <end position="589"/>
    </location>
</feature>
<feature type="compositionally biased region" description="Low complexity" evidence="1">
    <location>
        <begin position="96"/>
        <end position="123"/>
    </location>
</feature>
<feature type="domain" description="C2H2-type" evidence="2">
    <location>
        <begin position="983"/>
        <end position="1006"/>
    </location>
</feature>
<name>W7F0N7_BIPV3</name>
<feature type="compositionally biased region" description="Pro residues" evidence="1">
    <location>
        <begin position="556"/>
        <end position="569"/>
    </location>
</feature>